<dbReference type="OrthoDB" id="9814719at2"/>
<dbReference type="RefSeq" id="WP_093036172.1">
    <property type="nucleotide sequence ID" value="NZ_FMZV01000018.1"/>
</dbReference>
<gene>
    <name evidence="1" type="ORF">SAMN04488239_11832</name>
</gene>
<dbReference type="NCBIfam" id="NF003322">
    <property type="entry name" value="PRK04334.1-2"/>
    <property type="match status" value="1"/>
</dbReference>
<keyword evidence="2" id="KW-1185">Reference proteome</keyword>
<dbReference type="Gene3D" id="3.10.520.10">
    <property type="entry name" value="ApbE-like domains"/>
    <property type="match status" value="1"/>
</dbReference>
<dbReference type="EMBL" id="FMZV01000018">
    <property type="protein sequence ID" value="SDE38269.1"/>
    <property type="molecule type" value="Genomic_DNA"/>
</dbReference>
<accession>A0A1G7CG53</accession>
<dbReference type="InterPro" id="IPR007183">
    <property type="entry name" value="UPF0280"/>
</dbReference>
<name>A0A1G7CG53_9RHOB</name>
<dbReference type="SUPFAM" id="SSF143631">
    <property type="entry name" value="ApbE-like"/>
    <property type="match status" value="1"/>
</dbReference>
<evidence type="ECO:0000313" key="1">
    <source>
        <dbReference type="EMBL" id="SDE38269.1"/>
    </source>
</evidence>
<dbReference type="InterPro" id="IPR003374">
    <property type="entry name" value="ApbE-like_sf"/>
</dbReference>
<dbReference type="STRING" id="639004.SAMN04488239_11832"/>
<dbReference type="PIRSF" id="PIRSF006421">
    <property type="entry name" value="UCP006421"/>
    <property type="match status" value="1"/>
</dbReference>
<evidence type="ECO:0000313" key="2">
    <source>
        <dbReference type="Proteomes" id="UP000199628"/>
    </source>
</evidence>
<proteinExistence type="predicted"/>
<organism evidence="1 2">
    <name type="scientific">Ruegeria marina</name>
    <dbReference type="NCBI Taxonomy" id="639004"/>
    <lineage>
        <taxon>Bacteria</taxon>
        <taxon>Pseudomonadati</taxon>
        <taxon>Pseudomonadota</taxon>
        <taxon>Alphaproteobacteria</taxon>
        <taxon>Rhodobacterales</taxon>
        <taxon>Roseobacteraceae</taxon>
        <taxon>Ruegeria</taxon>
    </lineage>
</organism>
<dbReference type="AlphaFoldDB" id="A0A1G7CG53"/>
<sequence length="291" mass="30020">MTTAVAALLPDGKRLHLQHGPIDLIIGAEGGPGAREAAFSAATARFQTVLGELVDELPLLKTELAPDEPLPLGPVARRMDAACRPFTALRLTRMAAVAGAVADEVLAAMLLATPLDRAYVNNGGDIALHLTGDACFTLAMATPDGRDLGRISVGAGDGIGGIATSGLGGRSQSLGIAESVTVLARSGAVADAAATLIANATDLPDHPAIRRAPAHTVKDDSDLGDRLVVTHCGPLTGIEAETAVQNGQSLAETLYKTDRLRAAHLYLRGHAATVGAYQTITPTRWETLEHA</sequence>
<protein>
    <submittedName>
        <fullName evidence="1">Uncharacterized protein</fullName>
    </submittedName>
</protein>
<dbReference type="Proteomes" id="UP000199628">
    <property type="component" value="Unassembled WGS sequence"/>
</dbReference>
<reference evidence="2" key="1">
    <citation type="submission" date="2016-10" db="EMBL/GenBank/DDBJ databases">
        <authorList>
            <person name="Varghese N."/>
            <person name="Submissions S."/>
        </authorList>
    </citation>
    <scope>NUCLEOTIDE SEQUENCE [LARGE SCALE GENOMIC DNA]</scope>
    <source>
        <strain evidence="2">CGMCC 1.9108</strain>
    </source>
</reference>